<dbReference type="Pfam" id="PF01694">
    <property type="entry name" value="Rhomboid"/>
    <property type="match status" value="1"/>
</dbReference>
<evidence type="ECO:0000256" key="6">
    <source>
        <dbReference type="ARBA" id="ARBA00023136"/>
    </source>
</evidence>
<proteinExistence type="inferred from homology"/>
<feature type="transmembrane region" description="Helical" evidence="7">
    <location>
        <begin position="42"/>
        <end position="66"/>
    </location>
</feature>
<dbReference type="AlphaFoldDB" id="A0A0F8WL54"/>
<dbReference type="GO" id="GO:0016020">
    <property type="term" value="C:membrane"/>
    <property type="evidence" value="ECO:0007669"/>
    <property type="project" value="UniProtKB-SubCell"/>
</dbReference>
<dbReference type="EMBL" id="LAZR01064394">
    <property type="protein sequence ID" value="KKK57607.1"/>
    <property type="molecule type" value="Genomic_DNA"/>
</dbReference>
<evidence type="ECO:0000256" key="3">
    <source>
        <dbReference type="ARBA" id="ARBA00022692"/>
    </source>
</evidence>
<dbReference type="InterPro" id="IPR050925">
    <property type="entry name" value="Rhomboid_protease_S54"/>
</dbReference>
<feature type="transmembrane region" description="Helical" evidence="7">
    <location>
        <begin position="180"/>
        <end position="199"/>
    </location>
</feature>
<keyword evidence="4" id="KW-0378">Hydrolase</keyword>
<sequence>MTLVIIIVTLIITVISFYNEEIMSKLMLNPYQVIQKKEWYRIITHGFLHADWTHLIINMFVLYSFGRNVENWFQQLKMSGYIDSPALSYSILYFGGIIISSLITLFKHRNNRWYNSVGASGAVSAVIFTSIFFSPLDRLYFFAVIPIPGIVFAVIYLFYSTYMSRRNRDNINHDAHFLGAVYGFVFPILIDLDLLTHFIEELRIF</sequence>
<dbReference type="SUPFAM" id="SSF144091">
    <property type="entry name" value="Rhomboid-like"/>
    <property type="match status" value="1"/>
</dbReference>
<comment type="subcellular location">
    <subcellularLocation>
        <location evidence="1">Membrane</location>
        <topology evidence="1">Multi-pass membrane protein</topology>
    </subcellularLocation>
</comment>
<comment type="similarity">
    <text evidence="2">Belongs to the peptidase S54 family.</text>
</comment>
<comment type="caution">
    <text evidence="9">The sequence shown here is derived from an EMBL/GenBank/DDBJ whole genome shotgun (WGS) entry which is preliminary data.</text>
</comment>
<gene>
    <name evidence="9" type="ORF">LCGC14_3052780</name>
</gene>
<dbReference type="InterPro" id="IPR022764">
    <property type="entry name" value="Peptidase_S54_rhomboid_dom"/>
</dbReference>
<reference evidence="9" key="1">
    <citation type="journal article" date="2015" name="Nature">
        <title>Complex archaea that bridge the gap between prokaryotes and eukaryotes.</title>
        <authorList>
            <person name="Spang A."/>
            <person name="Saw J.H."/>
            <person name="Jorgensen S.L."/>
            <person name="Zaremba-Niedzwiedzka K."/>
            <person name="Martijn J."/>
            <person name="Lind A.E."/>
            <person name="van Eijk R."/>
            <person name="Schleper C."/>
            <person name="Guy L."/>
            <person name="Ettema T.J."/>
        </authorList>
    </citation>
    <scope>NUCLEOTIDE SEQUENCE</scope>
</reference>
<name>A0A0F8WL54_9ZZZZ</name>
<organism evidence="9">
    <name type="scientific">marine sediment metagenome</name>
    <dbReference type="NCBI Taxonomy" id="412755"/>
    <lineage>
        <taxon>unclassified sequences</taxon>
        <taxon>metagenomes</taxon>
        <taxon>ecological metagenomes</taxon>
    </lineage>
</organism>
<keyword evidence="5 7" id="KW-1133">Transmembrane helix</keyword>
<feature type="transmembrane region" description="Helical" evidence="7">
    <location>
        <begin position="86"/>
        <end position="106"/>
    </location>
</feature>
<dbReference type="GO" id="GO:0004252">
    <property type="term" value="F:serine-type endopeptidase activity"/>
    <property type="evidence" value="ECO:0007669"/>
    <property type="project" value="InterPro"/>
</dbReference>
<evidence type="ECO:0000256" key="7">
    <source>
        <dbReference type="SAM" id="Phobius"/>
    </source>
</evidence>
<accession>A0A0F8WL54</accession>
<dbReference type="InterPro" id="IPR035952">
    <property type="entry name" value="Rhomboid-like_sf"/>
</dbReference>
<feature type="transmembrane region" description="Helical" evidence="7">
    <location>
        <begin position="113"/>
        <end position="133"/>
    </location>
</feature>
<evidence type="ECO:0000256" key="4">
    <source>
        <dbReference type="ARBA" id="ARBA00022801"/>
    </source>
</evidence>
<evidence type="ECO:0000259" key="8">
    <source>
        <dbReference type="Pfam" id="PF01694"/>
    </source>
</evidence>
<feature type="transmembrane region" description="Helical" evidence="7">
    <location>
        <begin position="139"/>
        <end position="159"/>
    </location>
</feature>
<keyword evidence="6 7" id="KW-0472">Membrane</keyword>
<dbReference type="Gene3D" id="1.20.1540.10">
    <property type="entry name" value="Rhomboid-like"/>
    <property type="match status" value="1"/>
</dbReference>
<dbReference type="PANTHER" id="PTHR43731:SF14">
    <property type="entry name" value="PRESENILIN-ASSOCIATED RHOMBOID-LIKE PROTEIN, MITOCHONDRIAL"/>
    <property type="match status" value="1"/>
</dbReference>
<keyword evidence="3 7" id="KW-0812">Transmembrane</keyword>
<evidence type="ECO:0000256" key="5">
    <source>
        <dbReference type="ARBA" id="ARBA00022989"/>
    </source>
</evidence>
<evidence type="ECO:0000256" key="1">
    <source>
        <dbReference type="ARBA" id="ARBA00004141"/>
    </source>
</evidence>
<dbReference type="PANTHER" id="PTHR43731">
    <property type="entry name" value="RHOMBOID PROTEASE"/>
    <property type="match status" value="1"/>
</dbReference>
<evidence type="ECO:0000256" key="2">
    <source>
        <dbReference type="ARBA" id="ARBA00009045"/>
    </source>
</evidence>
<feature type="transmembrane region" description="Helical" evidence="7">
    <location>
        <begin position="6"/>
        <end position="22"/>
    </location>
</feature>
<protein>
    <recommendedName>
        <fullName evidence="8">Peptidase S54 rhomboid domain-containing protein</fullName>
    </recommendedName>
</protein>
<evidence type="ECO:0000313" key="9">
    <source>
        <dbReference type="EMBL" id="KKK57607.1"/>
    </source>
</evidence>
<feature type="domain" description="Peptidase S54 rhomboid" evidence="8">
    <location>
        <begin position="37"/>
        <end position="189"/>
    </location>
</feature>